<evidence type="ECO:0000313" key="1">
    <source>
        <dbReference type="EMBL" id="KAI3689520.1"/>
    </source>
</evidence>
<organism evidence="1 2">
    <name type="scientific">Cichorium intybus</name>
    <name type="common">Chicory</name>
    <dbReference type="NCBI Taxonomy" id="13427"/>
    <lineage>
        <taxon>Eukaryota</taxon>
        <taxon>Viridiplantae</taxon>
        <taxon>Streptophyta</taxon>
        <taxon>Embryophyta</taxon>
        <taxon>Tracheophyta</taxon>
        <taxon>Spermatophyta</taxon>
        <taxon>Magnoliopsida</taxon>
        <taxon>eudicotyledons</taxon>
        <taxon>Gunneridae</taxon>
        <taxon>Pentapetalae</taxon>
        <taxon>asterids</taxon>
        <taxon>campanulids</taxon>
        <taxon>Asterales</taxon>
        <taxon>Asteraceae</taxon>
        <taxon>Cichorioideae</taxon>
        <taxon>Cichorieae</taxon>
        <taxon>Cichoriinae</taxon>
        <taxon>Cichorium</taxon>
    </lineage>
</organism>
<name>A0ACB8YWU2_CICIN</name>
<dbReference type="Proteomes" id="UP001055811">
    <property type="component" value="Linkage Group LG09"/>
</dbReference>
<reference evidence="2" key="1">
    <citation type="journal article" date="2022" name="Mol. Ecol. Resour.">
        <title>The genomes of chicory, endive, great burdock and yacon provide insights into Asteraceae palaeo-polyploidization history and plant inulin production.</title>
        <authorList>
            <person name="Fan W."/>
            <person name="Wang S."/>
            <person name="Wang H."/>
            <person name="Wang A."/>
            <person name="Jiang F."/>
            <person name="Liu H."/>
            <person name="Zhao H."/>
            <person name="Xu D."/>
            <person name="Zhang Y."/>
        </authorList>
    </citation>
    <scope>NUCLEOTIDE SEQUENCE [LARGE SCALE GENOMIC DNA]</scope>
    <source>
        <strain evidence="2">cv. Punajuju</strain>
    </source>
</reference>
<sequence length="373" mass="42835">MSFDMFEFEECFFNDPFSPLSDSSSIDILKAFQENTYNFNPSSSTLTNEILDTPFNENDQITSTAKTTTLVSSSPQSHQLESLSLYQMGNSVIDTPFNEIDQIAPTAKTTTLLSSSPPSHQLESLSLYQMGNSINSQDFCPLEVKTEQNQLPLYDYIVKSNSFLPHSYGGDGNIMKMMQRSYSSISFDRRSNGFIFQPKIDSLIESSNLHSQGLTSPDHGFSSSHMRRVCSTGDLQSSKSNKSGERLSSSPLATEGSFMEEANFKVGRYSPEERKERILRYKAKRTQRNFNKTIKYACRKTLADNRLRIRGRFARNDESDEIPKASTFHRYEDEDEFWMDRWQEEDEEGSSRRQFFNTYMPTTQCHQFGYYAK</sequence>
<keyword evidence="2" id="KW-1185">Reference proteome</keyword>
<dbReference type="EMBL" id="CM042017">
    <property type="protein sequence ID" value="KAI3689520.1"/>
    <property type="molecule type" value="Genomic_DNA"/>
</dbReference>
<evidence type="ECO:0000313" key="2">
    <source>
        <dbReference type="Proteomes" id="UP001055811"/>
    </source>
</evidence>
<protein>
    <submittedName>
        <fullName evidence="1">Uncharacterized protein</fullName>
    </submittedName>
</protein>
<accession>A0ACB8YWU2</accession>
<reference evidence="1 2" key="2">
    <citation type="journal article" date="2022" name="Mol. Ecol. Resour.">
        <title>The genomes of chicory, endive, great burdock and yacon provide insights into Asteraceae paleo-polyploidization history and plant inulin production.</title>
        <authorList>
            <person name="Fan W."/>
            <person name="Wang S."/>
            <person name="Wang H."/>
            <person name="Wang A."/>
            <person name="Jiang F."/>
            <person name="Liu H."/>
            <person name="Zhao H."/>
            <person name="Xu D."/>
            <person name="Zhang Y."/>
        </authorList>
    </citation>
    <scope>NUCLEOTIDE SEQUENCE [LARGE SCALE GENOMIC DNA]</scope>
    <source>
        <strain evidence="2">cv. Punajuju</strain>
        <tissue evidence="1">Leaves</tissue>
    </source>
</reference>
<comment type="caution">
    <text evidence="1">The sequence shown here is derived from an EMBL/GenBank/DDBJ whole genome shotgun (WGS) entry which is preliminary data.</text>
</comment>
<proteinExistence type="predicted"/>
<gene>
    <name evidence="1" type="ORF">L2E82_47480</name>
</gene>